<evidence type="ECO:0000313" key="12">
    <source>
        <dbReference type="EMBL" id="TFY72854.1"/>
    </source>
</evidence>
<evidence type="ECO:0000256" key="5">
    <source>
        <dbReference type="ARBA" id="ARBA00022723"/>
    </source>
</evidence>
<dbReference type="InterPro" id="IPR002401">
    <property type="entry name" value="Cyt_P450_E_grp-I"/>
</dbReference>
<dbReference type="InterPro" id="IPR050364">
    <property type="entry name" value="Cytochrome_P450_fung"/>
</dbReference>
<dbReference type="CDD" id="cd11065">
    <property type="entry name" value="CYP64-like"/>
    <property type="match status" value="1"/>
</dbReference>
<dbReference type="InterPro" id="IPR001128">
    <property type="entry name" value="Cyt_P450"/>
</dbReference>
<evidence type="ECO:0000256" key="11">
    <source>
        <dbReference type="SAM" id="SignalP"/>
    </source>
</evidence>
<dbReference type="SUPFAM" id="SSF48264">
    <property type="entry name" value="Cytochrome P450"/>
    <property type="match status" value="1"/>
</dbReference>
<comment type="caution">
    <text evidence="12">The sequence shown here is derived from an EMBL/GenBank/DDBJ whole genome shotgun (WGS) entry which is preliminary data.</text>
</comment>
<evidence type="ECO:0000256" key="6">
    <source>
        <dbReference type="ARBA" id="ARBA00023002"/>
    </source>
</evidence>
<dbReference type="Pfam" id="PF00067">
    <property type="entry name" value="p450"/>
    <property type="match status" value="1"/>
</dbReference>
<accession>A0A4Y9ZEG8</accession>
<dbReference type="GO" id="GO:0005506">
    <property type="term" value="F:iron ion binding"/>
    <property type="evidence" value="ECO:0007669"/>
    <property type="project" value="InterPro"/>
</dbReference>
<comment type="similarity">
    <text evidence="3 10">Belongs to the cytochrome P450 family.</text>
</comment>
<keyword evidence="4 9" id="KW-0349">Heme</keyword>
<evidence type="ECO:0000256" key="9">
    <source>
        <dbReference type="PIRSR" id="PIRSR602401-1"/>
    </source>
</evidence>
<proteinExistence type="inferred from homology"/>
<evidence type="ECO:0000256" key="8">
    <source>
        <dbReference type="ARBA" id="ARBA00023033"/>
    </source>
</evidence>
<keyword evidence="6 10" id="KW-0560">Oxidoreductase</keyword>
<dbReference type="Proteomes" id="UP000298327">
    <property type="component" value="Unassembled WGS sequence"/>
</dbReference>
<dbReference type="STRING" id="205917.A0A4Y9ZEG8"/>
<sequence>MATLPFTILDSLAALLLLITLKLYVDKQRGRRGLSYPPGPRGLPIIGNVLDMPTAKQWVTYAHWAKRYGNVISVTALGQVIVIVNSAKAAKDLFERRGTVYMNRPKIPMFELMGWDVSIALMQYSEGWRVGRRLIDHSLRPQAAALYKPLQIEKTNALLKRLLQTPEDLKEHVKHFTAAIVMSLTYGYNVKESNDIFVSLADQVNGLAAESILPGASLVNEFPFLRHFPEWLPGMGFKHRARYIYGLVQEMINAPFEYTKESLNKGVDRPSIVRECINFHQGSEATEQDEEAMKRVAVAVYAAGADTTVASILSFFLLLLLYPEIKARAQAELDAVIGRERLPNFDDRPKLPYIGAICKELGRWKLVAPLGLPHAAAEDGVYDGYFIPKGAMLFANSWAILHDSEIYPEPESFKPERFLTSDGQLKEDPLLNCQFGFGRRICPGRHLVDSNLWIVLASVLAVFDVMKSKDGDGHEIPVEDAYTDHLISHPKDFKCTILPRSDKAKELILAANSDYLAQDEA</sequence>
<dbReference type="EMBL" id="SEOQ01000003">
    <property type="protein sequence ID" value="TFY72854.1"/>
    <property type="molecule type" value="Genomic_DNA"/>
</dbReference>
<dbReference type="InterPro" id="IPR017972">
    <property type="entry name" value="Cyt_P450_CS"/>
</dbReference>
<dbReference type="PROSITE" id="PS00086">
    <property type="entry name" value="CYTOCHROME_P450"/>
    <property type="match status" value="1"/>
</dbReference>
<dbReference type="GO" id="GO:0016705">
    <property type="term" value="F:oxidoreductase activity, acting on paired donors, with incorporation or reduction of molecular oxygen"/>
    <property type="evidence" value="ECO:0007669"/>
    <property type="project" value="InterPro"/>
</dbReference>
<keyword evidence="8 10" id="KW-0503">Monooxygenase</keyword>
<dbReference type="InterPro" id="IPR036396">
    <property type="entry name" value="Cyt_P450_sf"/>
</dbReference>
<evidence type="ECO:0000256" key="10">
    <source>
        <dbReference type="RuleBase" id="RU000461"/>
    </source>
</evidence>
<keyword evidence="7 9" id="KW-0408">Iron</keyword>
<evidence type="ECO:0000313" key="13">
    <source>
        <dbReference type="Proteomes" id="UP000298327"/>
    </source>
</evidence>
<evidence type="ECO:0000256" key="4">
    <source>
        <dbReference type="ARBA" id="ARBA00022617"/>
    </source>
</evidence>
<gene>
    <name evidence="12" type="ORF">EVG20_g149</name>
</gene>
<dbReference type="GO" id="GO:0004497">
    <property type="term" value="F:monooxygenase activity"/>
    <property type="evidence" value="ECO:0007669"/>
    <property type="project" value="UniProtKB-KW"/>
</dbReference>
<dbReference type="PRINTS" id="PR00463">
    <property type="entry name" value="EP450I"/>
</dbReference>
<dbReference type="AlphaFoldDB" id="A0A4Y9ZEG8"/>
<reference evidence="12 13" key="1">
    <citation type="submission" date="2019-02" db="EMBL/GenBank/DDBJ databases">
        <title>Genome sequencing of the rare red list fungi Dentipellis fragilis.</title>
        <authorList>
            <person name="Buettner E."/>
            <person name="Kellner H."/>
        </authorList>
    </citation>
    <scope>NUCLEOTIDE SEQUENCE [LARGE SCALE GENOMIC DNA]</scope>
    <source>
        <strain evidence="12 13">DSM 105465</strain>
    </source>
</reference>
<keyword evidence="13" id="KW-1185">Reference proteome</keyword>
<feature type="binding site" description="axial binding residue" evidence="9">
    <location>
        <position position="442"/>
    </location>
    <ligand>
        <name>heme</name>
        <dbReference type="ChEBI" id="CHEBI:30413"/>
    </ligand>
    <ligandPart>
        <name>Fe</name>
        <dbReference type="ChEBI" id="CHEBI:18248"/>
    </ligandPart>
</feature>
<evidence type="ECO:0000256" key="1">
    <source>
        <dbReference type="ARBA" id="ARBA00001971"/>
    </source>
</evidence>
<name>A0A4Y9ZEG8_9AGAM</name>
<dbReference type="OrthoDB" id="2789670at2759"/>
<dbReference type="Gene3D" id="1.10.630.10">
    <property type="entry name" value="Cytochrome P450"/>
    <property type="match status" value="1"/>
</dbReference>
<dbReference type="PANTHER" id="PTHR46300">
    <property type="entry name" value="P450, PUTATIVE (EUROFUNG)-RELATED-RELATED"/>
    <property type="match status" value="1"/>
</dbReference>
<dbReference type="GO" id="GO:0020037">
    <property type="term" value="F:heme binding"/>
    <property type="evidence" value="ECO:0007669"/>
    <property type="project" value="InterPro"/>
</dbReference>
<evidence type="ECO:0000256" key="3">
    <source>
        <dbReference type="ARBA" id="ARBA00010617"/>
    </source>
</evidence>
<evidence type="ECO:0008006" key="14">
    <source>
        <dbReference type="Google" id="ProtNLM"/>
    </source>
</evidence>
<protein>
    <recommendedName>
        <fullName evidence="14">Cytochrome P450</fullName>
    </recommendedName>
</protein>
<comment type="cofactor">
    <cofactor evidence="1 9">
        <name>heme</name>
        <dbReference type="ChEBI" id="CHEBI:30413"/>
    </cofactor>
</comment>
<evidence type="ECO:0000256" key="2">
    <source>
        <dbReference type="ARBA" id="ARBA00005179"/>
    </source>
</evidence>
<dbReference type="PANTHER" id="PTHR46300:SF7">
    <property type="entry name" value="P450, PUTATIVE (EUROFUNG)-RELATED"/>
    <property type="match status" value="1"/>
</dbReference>
<organism evidence="12 13">
    <name type="scientific">Dentipellis fragilis</name>
    <dbReference type="NCBI Taxonomy" id="205917"/>
    <lineage>
        <taxon>Eukaryota</taxon>
        <taxon>Fungi</taxon>
        <taxon>Dikarya</taxon>
        <taxon>Basidiomycota</taxon>
        <taxon>Agaricomycotina</taxon>
        <taxon>Agaricomycetes</taxon>
        <taxon>Russulales</taxon>
        <taxon>Hericiaceae</taxon>
        <taxon>Dentipellis</taxon>
    </lineage>
</organism>
<comment type="pathway">
    <text evidence="2">Secondary metabolite biosynthesis.</text>
</comment>
<keyword evidence="11" id="KW-0732">Signal</keyword>
<feature type="signal peptide" evidence="11">
    <location>
        <begin position="1"/>
        <end position="27"/>
    </location>
</feature>
<feature type="chain" id="PRO_5021194608" description="Cytochrome P450" evidence="11">
    <location>
        <begin position="28"/>
        <end position="521"/>
    </location>
</feature>
<evidence type="ECO:0000256" key="7">
    <source>
        <dbReference type="ARBA" id="ARBA00023004"/>
    </source>
</evidence>
<keyword evidence="5 9" id="KW-0479">Metal-binding</keyword>